<dbReference type="Pfam" id="PF07980">
    <property type="entry name" value="SusD_RagB"/>
    <property type="match status" value="1"/>
</dbReference>
<evidence type="ECO:0000256" key="5">
    <source>
        <dbReference type="ARBA" id="ARBA00023237"/>
    </source>
</evidence>
<keyword evidence="4" id="KW-0472">Membrane</keyword>
<dbReference type="Pfam" id="PF14322">
    <property type="entry name" value="SusD-like_3"/>
    <property type="match status" value="1"/>
</dbReference>
<accession>A0ABP8FKV3</accession>
<dbReference type="SUPFAM" id="SSF48452">
    <property type="entry name" value="TPR-like"/>
    <property type="match status" value="1"/>
</dbReference>
<sequence>MPALLAFTAGCNKDYLKPRPLSFYTPENLYNTAEGLQSALVNSQQNLYAEYFADEAPFLTQMVLSDEAVNVLSTTCQNFNVLLQPEAPLNNTNYIKTGWFWDYGYKGIKLANTVISYIDVPKWDTTSAEDMATRNTLLGKAYFERALRYYWLCNTYGDVPWAGKLYTTPKLDFYSVKREVILEKIKEDLEWAAEWVPEKADKGDVPKGAILHLLTKVYLALGDFDNAIRTASLVIDGGTYHLMTERFGADKDDPSKNLLWDLHRPENKALPENKEALYLLIDRPNVPGNSGGSNLMRNTVPAYFDPDVRTPNGNQGMAPITDIEFDMMAKYGRGIGRYRPTWYLEHTIWDNDASDLRHTRGNWTFMDDLVYDNPALKGVDPYYGKPLQKYNATGTLLIGDTMRKWYSWPHHKLYIIDPEVLQSESGGHGDWYIFRLAETYLLRAEAYWWKGNLGAAAKDINAVRVRAQAKPIAPDAVNIETILDERARELCYEEPRKEVLTRIAYLFAKTGKPYKNKVYTLENFSSQNFWYDWVIEKGNYYNTGKVTIVHGDPFTISPYHVLWPVPQHAIDANVNGVINQNQGYIGDGKSVPPLDALPEE</sequence>
<protein>
    <recommendedName>
        <fullName evidence="10">RagB/SusD family nutrient uptake outer membrane protein</fullName>
    </recommendedName>
</protein>
<evidence type="ECO:0000259" key="7">
    <source>
        <dbReference type="Pfam" id="PF14322"/>
    </source>
</evidence>
<proteinExistence type="inferred from homology"/>
<reference evidence="9" key="1">
    <citation type="journal article" date="2019" name="Int. J. Syst. Evol. Microbiol.">
        <title>The Global Catalogue of Microorganisms (GCM) 10K type strain sequencing project: providing services to taxonomists for standard genome sequencing and annotation.</title>
        <authorList>
            <consortium name="The Broad Institute Genomics Platform"/>
            <consortium name="The Broad Institute Genome Sequencing Center for Infectious Disease"/>
            <person name="Wu L."/>
            <person name="Ma J."/>
        </authorList>
    </citation>
    <scope>NUCLEOTIDE SEQUENCE [LARGE SCALE GENOMIC DNA]</scope>
    <source>
        <strain evidence="9">JCM 17664</strain>
    </source>
</reference>
<evidence type="ECO:0000259" key="6">
    <source>
        <dbReference type="Pfam" id="PF07980"/>
    </source>
</evidence>
<keyword evidence="5" id="KW-0998">Cell outer membrane</keyword>
<name>A0ABP8FKV3_9BACT</name>
<comment type="caution">
    <text evidence="8">The sequence shown here is derived from an EMBL/GenBank/DDBJ whole genome shotgun (WGS) entry which is preliminary data.</text>
</comment>
<evidence type="ECO:0000256" key="3">
    <source>
        <dbReference type="ARBA" id="ARBA00022729"/>
    </source>
</evidence>
<evidence type="ECO:0000313" key="9">
    <source>
        <dbReference type="Proteomes" id="UP001501207"/>
    </source>
</evidence>
<dbReference type="Proteomes" id="UP001501207">
    <property type="component" value="Unassembled WGS sequence"/>
</dbReference>
<feature type="domain" description="SusD-like N-terminal" evidence="7">
    <location>
        <begin position="40"/>
        <end position="219"/>
    </location>
</feature>
<gene>
    <name evidence="8" type="ORF">GCM10023143_11990</name>
</gene>
<feature type="domain" description="RagB/SusD" evidence="6">
    <location>
        <begin position="337"/>
        <end position="584"/>
    </location>
</feature>
<dbReference type="EMBL" id="BAABFN010000002">
    <property type="protein sequence ID" value="GAA4306209.1"/>
    <property type="molecule type" value="Genomic_DNA"/>
</dbReference>
<evidence type="ECO:0000256" key="1">
    <source>
        <dbReference type="ARBA" id="ARBA00004442"/>
    </source>
</evidence>
<evidence type="ECO:0008006" key="10">
    <source>
        <dbReference type="Google" id="ProtNLM"/>
    </source>
</evidence>
<dbReference type="InterPro" id="IPR012944">
    <property type="entry name" value="SusD_RagB_dom"/>
</dbReference>
<evidence type="ECO:0000256" key="4">
    <source>
        <dbReference type="ARBA" id="ARBA00023136"/>
    </source>
</evidence>
<keyword evidence="9" id="KW-1185">Reference proteome</keyword>
<keyword evidence="3" id="KW-0732">Signal</keyword>
<comment type="similarity">
    <text evidence="2">Belongs to the SusD family.</text>
</comment>
<dbReference type="Gene3D" id="1.25.40.390">
    <property type="match status" value="1"/>
</dbReference>
<dbReference type="InterPro" id="IPR033985">
    <property type="entry name" value="SusD-like_N"/>
</dbReference>
<organism evidence="8 9">
    <name type="scientific">Compostibacter hankyongensis</name>
    <dbReference type="NCBI Taxonomy" id="1007089"/>
    <lineage>
        <taxon>Bacteria</taxon>
        <taxon>Pseudomonadati</taxon>
        <taxon>Bacteroidota</taxon>
        <taxon>Chitinophagia</taxon>
        <taxon>Chitinophagales</taxon>
        <taxon>Chitinophagaceae</taxon>
        <taxon>Compostibacter</taxon>
    </lineage>
</organism>
<evidence type="ECO:0000256" key="2">
    <source>
        <dbReference type="ARBA" id="ARBA00006275"/>
    </source>
</evidence>
<evidence type="ECO:0000313" key="8">
    <source>
        <dbReference type="EMBL" id="GAA4306209.1"/>
    </source>
</evidence>
<dbReference type="InterPro" id="IPR011990">
    <property type="entry name" value="TPR-like_helical_dom_sf"/>
</dbReference>
<comment type="subcellular location">
    <subcellularLocation>
        <location evidence="1">Cell outer membrane</location>
    </subcellularLocation>
</comment>